<dbReference type="GO" id="GO:0015288">
    <property type="term" value="F:porin activity"/>
    <property type="evidence" value="ECO:0007669"/>
    <property type="project" value="TreeGrafter"/>
</dbReference>
<keyword evidence="4" id="KW-0472">Membrane</keyword>
<dbReference type="GO" id="GO:0009279">
    <property type="term" value="C:cell outer membrane"/>
    <property type="evidence" value="ECO:0007669"/>
    <property type="project" value="UniProtKB-SubCell"/>
</dbReference>
<gene>
    <name evidence="7" type="ORF">BVC71_03490</name>
</gene>
<dbReference type="InterPro" id="IPR051906">
    <property type="entry name" value="TolC-like"/>
</dbReference>
<evidence type="ECO:0000313" key="7">
    <source>
        <dbReference type="EMBL" id="OUD10567.1"/>
    </source>
</evidence>
<evidence type="ECO:0000256" key="6">
    <source>
        <dbReference type="SAM" id="Coils"/>
    </source>
</evidence>
<dbReference type="AlphaFoldDB" id="A0A251X1J5"/>
<protein>
    <recommendedName>
        <fullName evidence="9">Transporter</fullName>
    </recommendedName>
</protein>
<evidence type="ECO:0008006" key="9">
    <source>
        <dbReference type="Google" id="ProtNLM"/>
    </source>
</evidence>
<keyword evidence="8" id="KW-1185">Reference proteome</keyword>
<evidence type="ECO:0000256" key="3">
    <source>
        <dbReference type="ARBA" id="ARBA00022692"/>
    </source>
</evidence>
<evidence type="ECO:0000256" key="2">
    <source>
        <dbReference type="ARBA" id="ARBA00022452"/>
    </source>
</evidence>
<dbReference type="GO" id="GO:0015562">
    <property type="term" value="F:efflux transmembrane transporter activity"/>
    <property type="evidence" value="ECO:0007669"/>
    <property type="project" value="InterPro"/>
</dbReference>
<dbReference type="PANTHER" id="PTHR30026:SF20">
    <property type="entry name" value="OUTER MEMBRANE PROTEIN TOLC"/>
    <property type="match status" value="1"/>
</dbReference>
<reference evidence="7 8" key="1">
    <citation type="submission" date="2016-12" db="EMBL/GenBank/DDBJ databases">
        <title>The draft genome sequence of HSLHS2.</title>
        <authorList>
            <person name="Hu D."/>
            <person name="Wang L."/>
            <person name="Shao Z."/>
        </authorList>
    </citation>
    <scope>NUCLEOTIDE SEQUENCE [LARGE SCALE GENOMIC DNA]</scope>
    <source>
        <strain evidence="7">MCCC 1A06712</strain>
    </source>
</reference>
<feature type="coiled-coil region" evidence="6">
    <location>
        <begin position="335"/>
        <end position="387"/>
    </location>
</feature>
<evidence type="ECO:0000256" key="1">
    <source>
        <dbReference type="ARBA" id="ARBA00004442"/>
    </source>
</evidence>
<keyword evidence="2" id="KW-1134">Transmembrane beta strand</keyword>
<dbReference type="Gene3D" id="1.20.1600.10">
    <property type="entry name" value="Outer membrane efflux proteins (OEP)"/>
    <property type="match status" value="1"/>
</dbReference>
<dbReference type="OrthoDB" id="7790365at2"/>
<keyword evidence="5" id="KW-0998">Cell outer membrane</keyword>
<evidence type="ECO:0000256" key="5">
    <source>
        <dbReference type="ARBA" id="ARBA00023237"/>
    </source>
</evidence>
<organism evidence="7 8">
    <name type="scientific">Marivivens niveibacter</name>
    <dbReference type="NCBI Taxonomy" id="1930667"/>
    <lineage>
        <taxon>Bacteria</taxon>
        <taxon>Pseudomonadati</taxon>
        <taxon>Pseudomonadota</taxon>
        <taxon>Alphaproteobacteria</taxon>
        <taxon>Rhodobacterales</taxon>
        <taxon>Paracoccaceae</taxon>
        <taxon>Marivivens group</taxon>
        <taxon>Marivivens</taxon>
    </lineage>
</organism>
<dbReference type="SUPFAM" id="SSF56954">
    <property type="entry name" value="Outer membrane efflux proteins (OEP)"/>
    <property type="match status" value="1"/>
</dbReference>
<sequence>MGDYTVTNYAFFKTAISAITLTTVLAGCMEMPPMPSMGELPFMNKTAEDAPQNVLSPEMATGEESVVINSLLERRSVLPDGPFATVADAVLDANSRAAEAELRAARLRAEAASTNWLPTLGPQISLTSLGSVVAGLVVEQALFDNGRRKAEREYAVADVEVAAVALAQDTNQRVLTALELYLRAEENRATAAVNAAAMERMNHFAYIMRERVRGGVSNRADLQIVEQKLNQMQSDLMSDREEADAAIAELNAMSAYSVSDVSGLSALAATSIISIPLSVAKSQAEASRQIAEAKIARAGYLPGLSATGSVTNSGSDFNLGAVIPNGIGFGNAAAREAIEAQSQAAESKVAQTREDTNRQLRALESELASLQRQAEQARSIASQAAANYDIFASQLREGQRTVNDVVGVFETKVRTERAMVAFPYQIALVELKIAAIQGALVDGGRI</sequence>
<evidence type="ECO:0000256" key="4">
    <source>
        <dbReference type="ARBA" id="ARBA00023136"/>
    </source>
</evidence>
<keyword evidence="3" id="KW-0812">Transmembrane</keyword>
<feature type="coiled-coil region" evidence="6">
    <location>
        <begin position="222"/>
        <end position="249"/>
    </location>
</feature>
<dbReference type="PANTHER" id="PTHR30026">
    <property type="entry name" value="OUTER MEMBRANE PROTEIN TOLC"/>
    <property type="match status" value="1"/>
</dbReference>
<proteinExistence type="predicted"/>
<evidence type="ECO:0000313" key="8">
    <source>
        <dbReference type="Proteomes" id="UP000194664"/>
    </source>
</evidence>
<name>A0A251X1J5_9RHOB</name>
<dbReference type="EMBL" id="MSPP01000001">
    <property type="protein sequence ID" value="OUD10567.1"/>
    <property type="molecule type" value="Genomic_DNA"/>
</dbReference>
<comment type="caution">
    <text evidence="7">The sequence shown here is derived from an EMBL/GenBank/DDBJ whole genome shotgun (WGS) entry which is preliminary data.</text>
</comment>
<accession>A0A251X1J5</accession>
<keyword evidence="6" id="KW-0175">Coiled coil</keyword>
<dbReference type="Proteomes" id="UP000194664">
    <property type="component" value="Unassembled WGS sequence"/>
</dbReference>
<dbReference type="GO" id="GO:1990281">
    <property type="term" value="C:efflux pump complex"/>
    <property type="evidence" value="ECO:0007669"/>
    <property type="project" value="TreeGrafter"/>
</dbReference>
<comment type="subcellular location">
    <subcellularLocation>
        <location evidence="1">Cell outer membrane</location>
    </subcellularLocation>
</comment>